<dbReference type="InterPro" id="IPR045313">
    <property type="entry name" value="CBR1-like"/>
</dbReference>
<dbReference type="KEGG" id="goe:100906708"/>
<dbReference type="PRINTS" id="PR00081">
    <property type="entry name" value="GDHRDH"/>
</dbReference>
<dbReference type="InterPro" id="IPR002347">
    <property type="entry name" value="SDR_fam"/>
</dbReference>
<comment type="similarity">
    <text evidence="1 5">Belongs to the short-chain dehydrogenases/reductases (SDR) family.</text>
</comment>
<proteinExistence type="inferred from homology"/>
<keyword evidence="2" id="KW-0521">NADP</keyword>
<dbReference type="PANTHER" id="PTHR43963">
    <property type="entry name" value="CARBONYL REDUCTASE 1-RELATED"/>
    <property type="match status" value="1"/>
</dbReference>
<dbReference type="SUPFAM" id="SSF51735">
    <property type="entry name" value="NAD(P)-binding Rossmann-fold domains"/>
    <property type="match status" value="1"/>
</dbReference>
<dbReference type="Gene3D" id="3.40.50.720">
    <property type="entry name" value="NAD(P)-binding Rossmann-like Domain"/>
    <property type="match status" value="1"/>
</dbReference>
<dbReference type="PROSITE" id="PS00061">
    <property type="entry name" value="ADH_SHORT"/>
    <property type="match status" value="1"/>
</dbReference>
<keyword evidence="6" id="KW-1185">Reference proteome</keyword>
<name>A0AAJ6QVC9_9ACAR</name>
<dbReference type="CDD" id="cd05324">
    <property type="entry name" value="carb_red_PTCR-like_SDR_c"/>
    <property type="match status" value="1"/>
</dbReference>
<dbReference type="InterPro" id="IPR036291">
    <property type="entry name" value="NAD(P)-bd_dom_sf"/>
</dbReference>
<dbReference type="Proteomes" id="UP000694867">
    <property type="component" value="Unplaced"/>
</dbReference>
<dbReference type="GeneID" id="100906708"/>
<gene>
    <name evidence="7" type="primary">LOC100906708</name>
</gene>
<keyword evidence="3" id="KW-0560">Oxidoreductase</keyword>
<dbReference type="PANTHER" id="PTHR43963:SF4">
    <property type="entry name" value="CARBONYL REDUCTASE (NADPH)"/>
    <property type="match status" value="1"/>
</dbReference>
<evidence type="ECO:0000256" key="5">
    <source>
        <dbReference type="RuleBase" id="RU000363"/>
    </source>
</evidence>
<dbReference type="Pfam" id="PF00106">
    <property type="entry name" value="adh_short"/>
    <property type="match status" value="2"/>
</dbReference>
<sequence length="285" mass="31508">MARRIALVSGSNKGIGFSIVKLLVQRGFNGDVLLTSRDEGRGRQAVKELSEKFNVNVKYHQLDIDDLESIRKLGDFVQTTYGGLDVLVNNAGIAFKRAATDPFDVQAEVTVRTNYFGTRNVCDILYPILRPGARVVHVSSMCGHLSMIPSPELRARFNAKDLTIEQLNALMHEFVAAAKDGTHKEKGWGNSAYNASKVGVSALGFIHQRQFDEDSREDIIVNVVHPGYVDTDMSSHKGPLTPDQGADAATYLAMLPPKDPANPKGAYVWYTREVYPWDAESLPRD</sequence>
<organism evidence="6 7">
    <name type="scientific">Galendromus occidentalis</name>
    <name type="common">western predatory mite</name>
    <dbReference type="NCBI Taxonomy" id="34638"/>
    <lineage>
        <taxon>Eukaryota</taxon>
        <taxon>Metazoa</taxon>
        <taxon>Ecdysozoa</taxon>
        <taxon>Arthropoda</taxon>
        <taxon>Chelicerata</taxon>
        <taxon>Arachnida</taxon>
        <taxon>Acari</taxon>
        <taxon>Parasitiformes</taxon>
        <taxon>Mesostigmata</taxon>
        <taxon>Gamasina</taxon>
        <taxon>Phytoseioidea</taxon>
        <taxon>Phytoseiidae</taxon>
        <taxon>Typhlodrominae</taxon>
        <taxon>Galendromus</taxon>
    </lineage>
</organism>
<dbReference type="RefSeq" id="XP_003745103.1">
    <property type="nucleotide sequence ID" value="XM_003745055.2"/>
</dbReference>
<evidence type="ECO:0000256" key="4">
    <source>
        <dbReference type="ARBA" id="ARBA00026118"/>
    </source>
</evidence>
<evidence type="ECO:0000313" key="7">
    <source>
        <dbReference type="RefSeq" id="XP_003745103.1"/>
    </source>
</evidence>
<dbReference type="PRINTS" id="PR00080">
    <property type="entry name" value="SDRFAMILY"/>
</dbReference>
<reference evidence="7" key="1">
    <citation type="submission" date="2025-08" db="UniProtKB">
        <authorList>
            <consortium name="RefSeq"/>
        </authorList>
    </citation>
    <scope>IDENTIFICATION</scope>
</reference>
<evidence type="ECO:0000256" key="1">
    <source>
        <dbReference type="ARBA" id="ARBA00006484"/>
    </source>
</evidence>
<accession>A0AAJ6QVC9</accession>
<evidence type="ECO:0000256" key="2">
    <source>
        <dbReference type="ARBA" id="ARBA00022857"/>
    </source>
</evidence>
<protein>
    <recommendedName>
        <fullName evidence="4">carbonyl reductase (NADPH)</fullName>
        <ecNumber evidence="4">1.1.1.184</ecNumber>
    </recommendedName>
</protein>
<evidence type="ECO:0000256" key="3">
    <source>
        <dbReference type="ARBA" id="ARBA00023002"/>
    </source>
</evidence>
<dbReference type="EC" id="1.1.1.184" evidence="4"/>
<dbReference type="GO" id="GO:0004090">
    <property type="term" value="F:carbonyl reductase (NADPH) activity"/>
    <property type="evidence" value="ECO:0007669"/>
    <property type="project" value="UniProtKB-EC"/>
</dbReference>
<dbReference type="InterPro" id="IPR020904">
    <property type="entry name" value="Sc_DH/Rdtase_CS"/>
</dbReference>
<dbReference type="AlphaFoldDB" id="A0AAJ6QVC9"/>
<evidence type="ECO:0000313" key="6">
    <source>
        <dbReference type="Proteomes" id="UP000694867"/>
    </source>
</evidence>